<proteinExistence type="inferred from homology"/>
<evidence type="ECO:0000313" key="4">
    <source>
        <dbReference type="EMBL" id="KAF6168143.1"/>
    </source>
</evidence>
<gene>
    <name evidence="4" type="ORF">GIB67_011528</name>
</gene>
<dbReference type="EMBL" id="JACGCM010000704">
    <property type="protein sequence ID" value="KAF6168143.1"/>
    <property type="molecule type" value="Genomic_DNA"/>
</dbReference>
<dbReference type="OrthoDB" id="185373at2759"/>
<dbReference type="InterPro" id="IPR002885">
    <property type="entry name" value="PPR_rpt"/>
</dbReference>
<dbReference type="AlphaFoldDB" id="A0A7J7NM09"/>
<dbReference type="Proteomes" id="UP000541444">
    <property type="component" value="Unassembled WGS sequence"/>
</dbReference>
<dbReference type="NCBIfam" id="TIGR00756">
    <property type="entry name" value="PPR"/>
    <property type="match status" value="1"/>
</dbReference>
<dbReference type="InterPro" id="IPR011990">
    <property type="entry name" value="TPR-like_helical_dom_sf"/>
</dbReference>
<dbReference type="PANTHER" id="PTHR47447:SF17">
    <property type="entry name" value="OS12G0638900 PROTEIN"/>
    <property type="match status" value="1"/>
</dbReference>
<evidence type="ECO:0000256" key="3">
    <source>
        <dbReference type="PROSITE-ProRule" id="PRU00708"/>
    </source>
</evidence>
<reference evidence="4 5" key="1">
    <citation type="journal article" date="2020" name="IScience">
        <title>Genome Sequencing of the Endangered Kingdonia uniflora (Circaeasteraceae, Ranunculales) Reveals Potential Mechanisms of Evolutionary Specialization.</title>
        <authorList>
            <person name="Sun Y."/>
            <person name="Deng T."/>
            <person name="Zhang A."/>
            <person name="Moore M.J."/>
            <person name="Landis J.B."/>
            <person name="Lin N."/>
            <person name="Zhang H."/>
            <person name="Zhang X."/>
            <person name="Huang J."/>
            <person name="Zhang X."/>
            <person name="Sun H."/>
            <person name="Wang H."/>
        </authorList>
    </citation>
    <scope>NUCLEOTIDE SEQUENCE [LARGE SCALE GENOMIC DNA]</scope>
    <source>
        <strain evidence="4">TB1705</strain>
        <tissue evidence="4">Leaf</tissue>
    </source>
</reference>
<evidence type="ECO:0008006" key="6">
    <source>
        <dbReference type="Google" id="ProtNLM"/>
    </source>
</evidence>
<organism evidence="4 5">
    <name type="scientific">Kingdonia uniflora</name>
    <dbReference type="NCBI Taxonomy" id="39325"/>
    <lineage>
        <taxon>Eukaryota</taxon>
        <taxon>Viridiplantae</taxon>
        <taxon>Streptophyta</taxon>
        <taxon>Embryophyta</taxon>
        <taxon>Tracheophyta</taxon>
        <taxon>Spermatophyta</taxon>
        <taxon>Magnoliopsida</taxon>
        <taxon>Ranunculales</taxon>
        <taxon>Circaeasteraceae</taxon>
        <taxon>Kingdonia</taxon>
    </lineage>
</organism>
<evidence type="ECO:0000256" key="1">
    <source>
        <dbReference type="ARBA" id="ARBA00007626"/>
    </source>
</evidence>
<evidence type="ECO:0000313" key="5">
    <source>
        <dbReference type="Proteomes" id="UP000541444"/>
    </source>
</evidence>
<name>A0A7J7NM09_9MAGN</name>
<dbReference type="PANTHER" id="PTHR47447">
    <property type="entry name" value="OS03G0856100 PROTEIN"/>
    <property type="match status" value="1"/>
</dbReference>
<dbReference type="PROSITE" id="PS51375">
    <property type="entry name" value="PPR"/>
    <property type="match status" value="1"/>
</dbReference>
<evidence type="ECO:0000256" key="2">
    <source>
        <dbReference type="ARBA" id="ARBA00022737"/>
    </source>
</evidence>
<comment type="similarity">
    <text evidence="1">Belongs to the PPR family. P subfamily.</text>
</comment>
<dbReference type="Pfam" id="PF13041">
    <property type="entry name" value="PPR_2"/>
    <property type="match status" value="1"/>
</dbReference>
<dbReference type="Gene3D" id="1.25.40.10">
    <property type="entry name" value="Tetratricopeptide repeat domain"/>
    <property type="match status" value="1"/>
</dbReference>
<comment type="caution">
    <text evidence="4">The sequence shown here is derived from an EMBL/GenBank/DDBJ whole genome shotgun (WGS) entry which is preliminary data.</text>
</comment>
<protein>
    <recommendedName>
        <fullName evidence="6">Pentatricopeptide repeat-containing protein</fullName>
    </recommendedName>
</protein>
<keyword evidence="2" id="KW-0677">Repeat</keyword>
<feature type="repeat" description="PPR" evidence="3">
    <location>
        <begin position="17"/>
        <end position="51"/>
    </location>
</feature>
<keyword evidence="5" id="KW-1185">Reference proteome</keyword>
<sequence length="76" mass="8662">MLHVFDSMNEMANVVPDTVTYNTVINSLRTTKRLDLCLFFIKEMGDKGLEPDLLTYSSLINESFGRSGLLNIEYLI</sequence>
<accession>A0A7J7NM09</accession>